<dbReference type="PANTHER" id="PTHR45754">
    <property type="entry name" value="METHYLENETETRAHYDROFOLATE REDUCTASE"/>
    <property type="match status" value="1"/>
</dbReference>
<keyword evidence="9" id="KW-0486">Methionine biosynthesis</keyword>
<keyword evidence="7 12" id="KW-0560">Oxidoreductase</keyword>
<reference evidence="13 14" key="1">
    <citation type="journal article" date="2018" name="ISME J.">
        <title>Endosymbiont genomes yield clues of tubeworm success.</title>
        <authorList>
            <person name="Li Y."/>
            <person name="Liles M.R."/>
            <person name="Halanych K.M."/>
        </authorList>
    </citation>
    <scope>NUCLEOTIDE SEQUENCE [LARGE SCALE GENOMIC DNA]</scope>
    <source>
        <strain evidence="13">A1462</strain>
    </source>
</reference>
<dbReference type="InterPro" id="IPR004620">
    <property type="entry name" value="MTHF_reductase_bac"/>
</dbReference>
<evidence type="ECO:0000256" key="12">
    <source>
        <dbReference type="RuleBase" id="RU003862"/>
    </source>
</evidence>
<evidence type="ECO:0000313" key="14">
    <source>
        <dbReference type="Proteomes" id="UP000254771"/>
    </source>
</evidence>
<comment type="pathway">
    <text evidence="10">Amino-acid biosynthesis; L-methionine biosynthesis via de novo pathway.</text>
</comment>
<dbReference type="GO" id="GO:0005829">
    <property type="term" value="C:cytosol"/>
    <property type="evidence" value="ECO:0007669"/>
    <property type="project" value="InterPro"/>
</dbReference>
<dbReference type="GO" id="GO:0106312">
    <property type="term" value="F:methylenetetrahydrofolate reductase (NADH) activity"/>
    <property type="evidence" value="ECO:0007669"/>
    <property type="project" value="UniProtKB-EC"/>
</dbReference>
<dbReference type="Proteomes" id="UP000254771">
    <property type="component" value="Unassembled WGS sequence"/>
</dbReference>
<dbReference type="PANTHER" id="PTHR45754:SF3">
    <property type="entry name" value="METHYLENETETRAHYDROFOLATE REDUCTASE (NADPH)"/>
    <property type="match status" value="1"/>
</dbReference>
<proteinExistence type="inferred from homology"/>
<organism evidence="13 14">
    <name type="scientific">endosymbiont of Escarpia spicata</name>
    <dbReference type="NCBI Taxonomy" id="2200908"/>
    <lineage>
        <taxon>Bacteria</taxon>
        <taxon>Pseudomonadati</taxon>
        <taxon>Pseudomonadota</taxon>
        <taxon>Gammaproteobacteria</taxon>
        <taxon>sulfur-oxidizing symbionts</taxon>
    </lineage>
</organism>
<comment type="similarity">
    <text evidence="3 12">Belongs to the methylenetetrahydrofolate reductase family.</text>
</comment>
<evidence type="ECO:0000256" key="1">
    <source>
        <dbReference type="ARBA" id="ARBA00001974"/>
    </source>
</evidence>
<dbReference type="GO" id="GO:0009086">
    <property type="term" value="P:methionine biosynthetic process"/>
    <property type="evidence" value="ECO:0007669"/>
    <property type="project" value="UniProtKB-KW"/>
</dbReference>
<dbReference type="Gene3D" id="3.20.20.220">
    <property type="match status" value="1"/>
</dbReference>
<keyword evidence="14" id="KW-1185">Reference proteome</keyword>
<evidence type="ECO:0000256" key="9">
    <source>
        <dbReference type="ARBA" id="ARBA00023167"/>
    </source>
</evidence>
<comment type="pathway">
    <text evidence="2 12">One-carbon metabolism; tetrahydrofolate interconversion.</text>
</comment>
<evidence type="ECO:0000256" key="3">
    <source>
        <dbReference type="ARBA" id="ARBA00006743"/>
    </source>
</evidence>
<comment type="cofactor">
    <cofactor evidence="1 12">
        <name>FAD</name>
        <dbReference type="ChEBI" id="CHEBI:57692"/>
    </cofactor>
</comment>
<comment type="catalytic activity">
    <reaction evidence="11">
        <text>(6S)-5-methyl-5,6,7,8-tetrahydrofolate + NAD(+) = (6R)-5,10-methylene-5,6,7,8-tetrahydrofolate + NADH + H(+)</text>
        <dbReference type="Rhea" id="RHEA:19821"/>
        <dbReference type="ChEBI" id="CHEBI:15378"/>
        <dbReference type="ChEBI" id="CHEBI:15636"/>
        <dbReference type="ChEBI" id="CHEBI:18608"/>
        <dbReference type="ChEBI" id="CHEBI:57540"/>
        <dbReference type="ChEBI" id="CHEBI:57945"/>
        <dbReference type="EC" id="1.5.1.54"/>
    </reaction>
    <physiologicalReaction direction="right-to-left" evidence="11">
        <dbReference type="Rhea" id="RHEA:19823"/>
    </physiologicalReaction>
</comment>
<dbReference type="EC" id="1.5.1.54" evidence="12"/>
<evidence type="ECO:0000256" key="4">
    <source>
        <dbReference type="ARBA" id="ARBA00022605"/>
    </source>
</evidence>
<name>A0A370DTU8_9GAMM</name>
<evidence type="ECO:0000256" key="2">
    <source>
        <dbReference type="ARBA" id="ARBA00004777"/>
    </source>
</evidence>
<dbReference type="InterPro" id="IPR003171">
    <property type="entry name" value="Mehydrof_redctse-like"/>
</dbReference>
<keyword evidence="4" id="KW-0028">Amino-acid biosynthesis</keyword>
<keyword evidence="6 12" id="KW-0274">FAD</keyword>
<sequence>MTTNRSFSFELFPPKTEKGFENLKTAVNQLNALNPEFFSVTYGAGGSTQDRTFASVDWLREQQIETAPHLSCIGSSREEILQILDRYHEQKIRRLVALRGDLPSGAGLGSLGELNYANELVEMIKERYGDHFYIEVAAYPEFHPQANSAKADLKNFKRKVEAGADGAITQYFYNPDAYFCFVEECSDMGIDIPIVPGIMPITNYVQLARFSDACGAEIPRWVRRRLESFGDDLEGIRAFGAEVVTELCRRLLDGGAPGLHFYTMNQATPTLKIWNNLGL</sequence>
<evidence type="ECO:0000313" key="13">
    <source>
        <dbReference type="EMBL" id="RDH87884.1"/>
    </source>
</evidence>
<dbReference type="GO" id="GO:0071949">
    <property type="term" value="F:FAD binding"/>
    <property type="evidence" value="ECO:0007669"/>
    <property type="project" value="TreeGrafter"/>
</dbReference>
<evidence type="ECO:0000256" key="7">
    <source>
        <dbReference type="ARBA" id="ARBA00023002"/>
    </source>
</evidence>
<keyword evidence="8" id="KW-0520">NAD</keyword>
<evidence type="ECO:0000256" key="11">
    <source>
        <dbReference type="ARBA" id="ARBA00048628"/>
    </source>
</evidence>
<dbReference type="UniPathway" id="UPA00193"/>
<keyword evidence="5 12" id="KW-0285">Flavoprotein</keyword>
<dbReference type="EMBL" id="QFXE01000005">
    <property type="protein sequence ID" value="RDH87884.1"/>
    <property type="molecule type" value="Genomic_DNA"/>
</dbReference>
<dbReference type="CDD" id="cd00537">
    <property type="entry name" value="MTHFR"/>
    <property type="match status" value="1"/>
</dbReference>
<protein>
    <recommendedName>
        <fullName evidence="12">Methylenetetrahydrofolate reductase</fullName>
        <ecNumber evidence="12">1.5.1.54</ecNumber>
    </recommendedName>
</protein>
<comment type="caution">
    <text evidence="13">The sequence shown here is derived from an EMBL/GenBank/DDBJ whole genome shotgun (WGS) entry which is preliminary data.</text>
</comment>
<gene>
    <name evidence="13" type="primary">metF</name>
    <name evidence="13" type="ORF">DIZ78_04920</name>
</gene>
<dbReference type="NCBIfam" id="TIGR00676">
    <property type="entry name" value="fadh2"/>
    <property type="match status" value="1"/>
</dbReference>
<evidence type="ECO:0000256" key="5">
    <source>
        <dbReference type="ARBA" id="ARBA00022630"/>
    </source>
</evidence>
<dbReference type="SUPFAM" id="SSF51730">
    <property type="entry name" value="FAD-linked oxidoreductase"/>
    <property type="match status" value="1"/>
</dbReference>
<dbReference type="InterPro" id="IPR029041">
    <property type="entry name" value="FAD-linked_oxidoreductase-like"/>
</dbReference>
<dbReference type="AlphaFoldDB" id="A0A370DTU8"/>
<dbReference type="GO" id="GO:0035999">
    <property type="term" value="P:tetrahydrofolate interconversion"/>
    <property type="evidence" value="ECO:0007669"/>
    <property type="project" value="UniProtKB-UniPathway"/>
</dbReference>
<dbReference type="Pfam" id="PF02219">
    <property type="entry name" value="MTHFR"/>
    <property type="match status" value="1"/>
</dbReference>
<evidence type="ECO:0000256" key="8">
    <source>
        <dbReference type="ARBA" id="ARBA00023027"/>
    </source>
</evidence>
<accession>A0A370DTU8</accession>
<evidence type="ECO:0000256" key="6">
    <source>
        <dbReference type="ARBA" id="ARBA00022827"/>
    </source>
</evidence>
<evidence type="ECO:0000256" key="10">
    <source>
        <dbReference type="ARBA" id="ARBA00034478"/>
    </source>
</evidence>